<dbReference type="OrthoDB" id="354379at2"/>
<evidence type="ECO:0000256" key="1">
    <source>
        <dbReference type="SAM" id="Phobius"/>
    </source>
</evidence>
<proteinExistence type="predicted"/>
<keyword evidence="1" id="KW-0812">Transmembrane</keyword>
<dbReference type="SUPFAM" id="SSF50998">
    <property type="entry name" value="Quinoprotein alcohol dehydrogenase-like"/>
    <property type="match status" value="1"/>
</dbReference>
<evidence type="ECO:0000313" key="2">
    <source>
        <dbReference type="EMBL" id="SEP97633.1"/>
    </source>
</evidence>
<dbReference type="EMBL" id="FOFU01000002">
    <property type="protein sequence ID" value="SEP97633.1"/>
    <property type="molecule type" value="Genomic_DNA"/>
</dbReference>
<keyword evidence="1" id="KW-0472">Membrane</keyword>
<sequence length="900" mass="100079">MDKQENKKKKLPLGVRLLLLHFKLVLVLLIVVLVWFTFCYFDRVKSTDALPSEYAVYLRTDSIWETAEPLLDLDATLIAMTSPELQKYRDTFLKVKSSRLRKSFFVRTALKRRLDAAVYDGSAIGILDAGILSGAARIVPYAIPHIKKLSGLLEISSNQYGNYYQLNESTFFVFKKNLIIFSTDKMLLENAMTYSNSKLYSKEELSAMTAKLKNPLRILANGKNLLRFVENMDSEKSVEDEKEKNPSALKNYLEAIVPYLSENEFTELTFGITQNEFNLGISVPMNTETDEDHPVLQLLKRESSVPTLLPKFSEDVQYYTLISAGTLQSLKDAILKILPAEKDFSSTWNKSDSVSRIVFNTPLDELLFSWTGDEFAVFGIEGKSEPVFAIKVADEAKRTEIFDRIFSSYLLNSNDSLLVDGVRLPCVQMPGFVLSVLQALNINVPKPYYLIRDGYLYMSQSPENLVAINSGAHNSKRLTGSTNWQRVSSSQTPYSTLSLYYNLERSVPFFVKGNSAMSKILALYNSGRFDLRIKDSVLSVQLQASAVELESSRHIPGFPIELENKTNATLIKSKAKKSKLVFWLENDSSVNSLDCGTFARGKTELPEVQYIVAASEATAKANNGELWAVTKSGMVYLLNGKLESVFGYPILSGVSMTCPPFVYKDSLVLAGNDGVLCFISQTGEVSQFETDAEDGIKSAPAVNGDILAFYEKGFFGGIHIYKNLEPVTKEGPLELDGIAYGSPCLFTAGGKQYTAMITQAGQLYVYDFNGELLDPFPVGLNGVFYMNVAMADGYLFALSAEGEFYRVGLDGKSMRIKIPYFTAKTGRITVCDYDGQAGEEIFISGDGNSLYGFNSLMEMLPHFPVSGYGNPLFVDLNGDNKNDCLAITFDNKISASNVLK</sequence>
<reference evidence="2 3" key="1">
    <citation type="submission" date="2016-10" db="EMBL/GenBank/DDBJ databases">
        <authorList>
            <person name="de Groot N.N."/>
        </authorList>
    </citation>
    <scope>NUCLEOTIDE SEQUENCE [LARGE SCALE GENOMIC DNA]</scope>
    <source>
        <strain evidence="2 3">B25</strain>
    </source>
</reference>
<organism evidence="2 3">
    <name type="scientific">Treponema bryantii</name>
    <dbReference type="NCBI Taxonomy" id="163"/>
    <lineage>
        <taxon>Bacteria</taxon>
        <taxon>Pseudomonadati</taxon>
        <taxon>Spirochaetota</taxon>
        <taxon>Spirochaetia</taxon>
        <taxon>Spirochaetales</taxon>
        <taxon>Treponemataceae</taxon>
        <taxon>Treponema</taxon>
    </lineage>
</organism>
<dbReference type="Gene3D" id="2.130.10.10">
    <property type="entry name" value="YVTN repeat-like/Quinoprotein amine dehydrogenase"/>
    <property type="match status" value="1"/>
</dbReference>
<evidence type="ECO:0000313" key="3">
    <source>
        <dbReference type="Proteomes" id="UP000182360"/>
    </source>
</evidence>
<dbReference type="Proteomes" id="UP000182360">
    <property type="component" value="Unassembled WGS sequence"/>
</dbReference>
<dbReference type="InterPro" id="IPR011047">
    <property type="entry name" value="Quinoprotein_ADH-like_sf"/>
</dbReference>
<dbReference type="AlphaFoldDB" id="A0A1H9CA07"/>
<gene>
    <name evidence="2" type="ORF">SAMN04487977_10289</name>
</gene>
<keyword evidence="3" id="KW-1185">Reference proteome</keyword>
<dbReference type="RefSeq" id="WP_074641065.1">
    <property type="nucleotide sequence ID" value="NZ_FOFU01000002.1"/>
</dbReference>
<protein>
    <submittedName>
        <fullName evidence="2">Uncharacterized protein</fullName>
    </submittedName>
</protein>
<accession>A0A1H9CA07</accession>
<dbReference type="InterPro" id="IPR015943">
    <property type="entry name" value="WD40/YVTN_repeat-like_dom_sf"/>
</dbReference>
<name>A0A1H9CA07_9SPIR</name>
<feature type="transmembrane region" description="Helical" evidence="1">
    <location>
        <begin position="20"/>
        <end position="38"/>
    </location>
</feature>
<keyword evidence="1" id="KW-1133">Transmembrane helix</keyword>